<evidence type="ECO:0000256" key="1">
    <source>
        <dbReference type="SAM" id="MobiDB-lite"/>
    </source>
</evidence>
<name>A0A7J9HE19_9ROSI</name>
<protein>
    <submittedName>
        <fullName evidence="2">Uncharacterized protein</fullName>
    </submittedName>
</protein>
<organism evidence="2 3">
    <name type="scientific">Gossypium harknessii</name>
    <dbReference type="NCBI Taxonomy" id="34285"/>
    <lineage>
        <taxon>Eukaryota</taxon>
        <taxon>Viridiplantae</taxon>
        <taxon>Streptophyta</taxon>
        <taxon>Embryophyta</taxon>
        <taxon>Tracheophyta</taxon>
        <taxon>Spermatophyta</taxon>
        <taxon>Magnoliopsida</taxon>
        <taxon>eudicotyledons</taxon>
        <taxon>Gunneridae</taxon>
        <taxon>Pentapetalae</taxon>
        <taxon>rosids</taxon>
        <taxon>malvids</taxon>
        <taxon>Malvales</taxon>
        <taxon>Malvaceae</taxon>
        <taxon>Malvoideae</taxon>
        <taxon>Gossypium</taxon>
    </lineage>
</organism>
<accession>A0A7J9HE19</accession>
<keyword evidence="3" id="KW-1185">Reference proteome</keyword>
<feature type="region of interest" description="Disordered" evidence="1">
    <location>
        <begin position="43"/>
        <end position="65"/>
    </location>
</feature>
<sequence>AIASREHLSRAADRSGRSWKWREHLAPSVRGSLLTMAQADQISNSPEIKEPSPKVPKLGQNGVHEVTHGPASLLKVKKLSEKAVLPSRGSPLAAGYDLS</sequence>
<dbReference type="EMBL" id="JABFAD010000009">
    <property type="protein sequence ID" value="MBA0808077.1"/>
    <property type="molecule type" value="Genomic_DNA"/>
</dbReference>
<gene>
    <name evidence="2" type="ORF">Gohar_023841</name>
</gene>
<comment type="caution">
    <text evidence="2">The sequence shown here is derived from an EMBL/GenBank/DDBJ whole genome shotgun (WGS) entry which is preliminary data.</text>
</comment>
<dbReference type="AlphaFoldDB" id="A0A7J9HE19"/>
<evidence type="ECO:0000313" key="2">
    <source>
        <dbReference type="EMBL" id="MBA0808077.1"/>
    </source>
</evidence>
<feature type="non-terminal residue" evidence="2">
    <location>
        <position position="1"/>
    </location>
</feature>
<feature type="non-terminal residue" evidence="2">
    <location>
        <position position="99"/>
    </location>
</feature>
<reference evidence="2 3" key="1">
    <citation type="journal article" date="2019" name="Genome Biol. Evol.">
        <title>Insights into the evolution of the New World diploid cottons (Gossypium, subgenus Houzingenia) based on genome sequencing.</title>
        <authorList>
            <person name="Grover C.E."/>
            <person name="Arick M.A. 2nd"/>
            <person name="Thrash A."/>
            <person name="Conover J.L."/>
            <person name="Sanders W.S."/>
            <person name="Peterson D.G."/>
            <person name="Frelichowski J.E."/>
            <person name="Scheffler J.A."/>
            <person name="Scheffler B.E."/>
            <person name="Wendel J.F."/>
        </authorList>
    </citation>
    <scope>NUCLEOTIDE SEQUENCE [LARGE SCALE GENOMIC DNA]</scope>
    <source>
        <strain evidence="2">0</strain>
        <tissue evidence="2">Leaf</tissue>
    </source>
</reference>
<evidence type="ECO:0000313" key="3">
    <source>
        <dbReference type="Proteomes" id="UP000593560"/>
    </source>
</evidence>
<dbReference type="OrthoDB" id="10261072at2759"/>
<dbReference type="Proteomes" id="UP000593560">
    <property type="component" value="Unassembled WGS sequence"/>
</dbReference>
<proteinExistence type="predicted"/>